<evidence type="ECO:0000313" key="5">
    <source>
        <dbReference type="EMBL" id="HEN13968.1"/>
    </source>
</evidence>
<dbReference type="Gene3D" id="2.40.280.10">
    <property type="match status" value="1"/>
</dbReference>
<gene>
    <name evidence="3 5" type="primary">smpB</name>
    <name evidence="5" type="ORF">ENQ76_00675</name>
</gene>
<keyword evidence="1 3" id="KW-0963">Cytoplasm</keyword>
<accession>A0A7C2NSR0</accession>
<dbReference type="InterPro" id="IPR000037">
    <property type="entry name" value="SsrA-bd_prot"/>
</dbReference>
<name>A0A7C2NSR0_9PLAN</name>
<organism evidence="5">
    <name type="scientific">Schlesneria paludicola</name>
    <dbReference type="NCBI Taxonomy" id="360056"/>
    <lineage>
        <taxon>Bacteria</taxon>
        <taxon>Pseudomonadati</taxon>
        <taxon>Planctomycetota</taxon>
        <taxon>Planctomycetia</taxon>
        <taxon>Planctomycetales</taxon>
        <taxon>Planctomycetaceae</taxon>
        <taxon>Schlesneria</taxon>
    </lineage>
</organism>
<proteinExistence type="inferred from homology"/>
<dbReference type="AlphaFoldDB" id="A0A7C2NSR0"/>
<protein>
    <recommendedName>
        <fullName evidence="3">SsrA-binding protein</fullName>
    </recommendedName>
    <alternativeName>
        <fullName evidence="3">Small protein B</fullName>
    </alternativeName>
</protein>
<dbReference type="SUPFAM" id="SSF74982">
    <property type="entry name" value="Small protein B (SmpB)"/>
    <property type="match status" value="1"/>
</dbReference>
<dbReference type="EMBL" id="DSOK01000020">
    <property type="protein sequence ID" value="HEN13968.1"/>
    <property type="molecule type" value="Genomic_DNA"/>
</dbReference>
<dbReference type="NCBIfam" id="NF003843">
    <property type="entry name" value="PRK05422.1"/>
    <property type="match status" value="1"/>
</dbReference>
<dbReference type="NCBIfam" id="TIGR00086">
    <property type="entry name" value="smpB"/>
    <property type="match status" value="1"/>
</dbReference>
<dbReference type="GO" id="GO:0003723">
    <property type="term" value="F:RNA binding"/>
    <property type="evidence" value="ECO:0007669"/>
    <property type="project" value="UniProtKB-UniRule"/>
</dbReference>
<dbReference type="InterPro" id="IPR020081">
    <property type="entry name" value="SsrA-bd_prot_CS"/>
</dbReference>
<dbReference type="PANTHER" id="PTHR30308:SF2">
    <property type="entry name" value="SSRA-BINDING PROTEIN"/>
    <property type="match status" value="1"/>
</dbReference>
<feature type="region of interest" description="Disordered" evidence="4">
    <location>
        <begin position="139"/>
        <end position="161"/>
    </location>
</feature>
<feature type="compositionally biased region" description="Basic and acidic residues" evidence="4">
    <location>
        <begin position="139"/>
        <end position="154"/>
    </location>
</feature>
<comment type="caution">
    <text evidence="5">The sequence shown here is derived from an EMBL/GenBank/DDBJ whole genome shotgun (WGS) entry which is preliminary data.</text>
</comment>
<dbReference type="Pfam" id="PF01668">
    <property type="entry name" value="SmpB"/>
    <property type="match status" value="1"/>
</dbReference>
<dbReference type="PROSITE" id="PS01317">
    <property type="entry name" value="SSRP"/>
    <property type="match status" value="1"/>
</dbReference>
<dbReference type="GO" id="GO:0070930">
    <property type="term" value="P:trans-translation-dependent protein tagging"/>
    <property type="evidence" value="ECO:0007669"/>
    <property type="project" value="TreeGrafter"/>
</dbReference>
<comment type="function">
    <text evidence="3">Required for rescue of stalled ribosomes mediated by trans-translation. Binds to transfer-messenger RNA (tmRNA), required for stable association of tmRNA with ribosomes. tmRNA and SmpB together mimic tRNA shape, replacing the anticodon stem-loop with SmpB. tmRNA is encoded by the ssrA gene; the 2 termini fold to resemble tRNA(Ala) and it encodes a 'tag peptide', a short internal open reading frame. During trans-translation Ala-aminoacylated tmRNA acts like a tRNA, entering the A-site of stalled ribosomes, displacing the stalled mRNA. The ribosome then switches to translate the ORF on the tmRNA; the nascent peptide is terminated with the 'tag peptide' encoded by the tmRNA and targeted for degradation. The ribosome is freed to recommence translation, which seems to be the essential function of trans-translation.</text>
</comment>
<evidence type="ECO:0000256" key="1">
    <source>
        <dbReference type="ARBA" id="ARBA00022490"/>
    </source>
</evidence>
<dbReference type="HAMAP" id="MF_00023">
    <property type="entry name" value="SmpB"/>
    <property type="match status" value="1"/>
</dbReference>
<evidence type="ECO:0000256" key="2">
    <source>
        <dbReference type="ARBA" id="ARBA00022884"/>
    </source>
</evidence>
<reference evidence="5" key="1">
    <citation type="journal article" date="2020" name="mSystems">
        <title>Genome- and Community-Level Interaction Insights into Carbon Utilization and Element Cycling Functions of Hydrothermarchaeota in Hydrothermal Sediment.</title>
        <authorList>
            <person name="Zhou Z."/>
            <person name="Liu Y."/>
            <person name="Xu W."/>
            <person name="Pan J."/>
            <person name="Luo Z.H."/>
            <person name="Li M."/>
        </authorList>
    </citation>
    <scope>NUCLEOTIDE SEQUENCE [LARGE SCALE GENOMIC DNA]</scope>
    <source>
        <strain evidence="5">SpSt-339</strain>
    </source>
</reference>
<sequence length="161" mass="18612">MAKTQAAAEDPNARVVCRNRRARHEYDLLQQLECGIVLAGSEVKSIRANKISIEEAYVRVRDGEVWLMNCDIAEYPQATYMNHEPRRPRKLLLRRSEVRKFAEAAAQKGLTIIPLDVHFARGLVKLTVAVARGRKLHDKREKLKQRTDQKEMRQAVRRVVK</sequence>
<dbReference type="GO" id="GO:0005829">
    <property type="term" value="C:cytosol"/>
    <property type="evidence" value="ECO:0007669"/>
    <property type="project" value="TreeGrafter"/>
</dbReference>
<dbReference type="PANTHER" id="PTHR30308">
    <property type="entry name" value="TMRNA-BINDING COMPONENT OF TRANS-TRANSLATION TAGGING COMPLEX"/>
    <property type="match status" value="1"/>
</dbReference>
<evidence type="ECO:0000256" key="4">
    <source>
        <dbReference type="SAM" id="MobiDB-lite"/>
    </source>
</evidence>
<comment type="similarity">
    <text evidence="3">Belongs to the SmpB family.</text>
</comment>
<comment type="subcellular location">
    <subcellularLocation>
        <location evidence="3">Cytoplasm</location>
    </subcellularLocation>
    <text evidence="3">The tmRNA-SmpB complex associates with stalled 70S ribosomes.</text>
</comment>
<dbReference type="InterPro" id="IPR023620">
    <property type="entry name" value="SmpB"/>
</dbReference>
<evidence type="ECO:0000256" key="3">
    <source>
        <dbReference type="HAMAP-Rule" id="MF_00023"/>
    </source>
</evidence>
<dbReference type="GO" id="GO:0070929">
    <property type="term" value="P:trans-translation"/>
    <property type="evidence" value="ECO:0007669"/>
    <property type="project" value="UniProtKB-UniRule"/>
</dbReference>
<keyword evidence="2 3" id="KW-0694">RNA-binding</keyword>